<dbReference type="EMBL" id="JAGKQM010000007">
    <property type="protein sequence ID" value="KAH0918093.1"/>
    <property type="molecule type" value="Genomic_DNA"/>
</dbReference>
<name>A0ABQ8CM21_BRANA</name>
<sequence>MTLPHLAQVLERYSAAMFLRNNETTRAQVLQQPNYSGFGVPAVFFRGQRTRTCDGTGAQLFQWFKRRGFRT</sequence>
<evidence type="ECO:0000313" key="1">
    <source>
        <dbReference type="EMBL" id="KAH0918093.1"/>
    </source>
</evidence>
<comment type="caution">
    <text evidence="1">The sequence shown here is derived from an EMBL/GenBank/DDBJ whole genome shotgun (WGS) entry which is preliminary data.</text>
</comment>
<dbReference type="Proteomes" id="UP000824890">
    <property type="component" value="Unassembled WGS sequence"/>
</dbReference>
<gene>
    <name evidence="1" type="ORF">HID58_025753</name>
</gene>
<protein>
    <submittedName>
        <fullName evidence="1">Uncharacterized protein</fullName>
    </submittedName>
</protein>
<proteinExistence type="predicted"/>
<accession>A0ABQ8CM21</accession>
<keyword evidence="2" id="KW-1185">Reference proteome</keyword>
<reference evidence="1 2" key="1">
    <citation type="submission" date="2021-05" db="EMBL/GenBank/DDBJ databases">
        <title>Genome Assembly of Synthetic Allotetraploid Brassica napus Reveals Homoeologous Exchanges between Subgenomes.</title>
        <authorList>
            <person name="Davis J.T."/>
        </authorList>
    </citation>
    <scope>NUCLEOTIDE SEQUENCE [LARGE SCALE GENOMIC DNA]</scope>
    <source>
        <strain evidence="2">cv. Da-Ae</strain>
        <tissue evidence="1">Seedling</tissue>
    </source>
</reference>
<evidence type="ECO:0000313" key="2">
    <source>
        <dbReference type="Proteomes" id="UP000824890"/>
    </source>
</evidence>
<organism evidence="1 2">
    <name type="scientific">Brassica napus</name>
    <name type="common">Rape</name>
    <dbReference type="NCBI Taxonomy" id="3708"/>
    <lineage>
        <taxon>Eukaryota</taxon>
        <taxon>Viridiplantae</taxon>
        <taxon>Streptophyta</taxon>
        <taxon>Embryophyta</taxon>
        <taxon>Tracheophyta</taxon>
        <taxon>Spermatophyta</taxon>
        <taxon>Magnoliopsida</taxon>
        <taxon>eudicotyledons</taxon>
        <taxon>Gunneridae</taxon>
        <taxon>Pentapetalae</taxon>
        <taxon>rosids</taxon>
        <taxon>malvids</taxon>
        <taxon>Brassicales</taxon>
        <taxon>Brassicaceae</taxon>
        <taxon>Brassiceae</taxon>
        <taxon>Brassica</taxon>
    </lineage>
</organism>